<dbReference type="InterPro" id="IPR040285">
    <property type="entry name" value="ProX/PRXD1"/>
</dbReference>
<comment type="caution">
    <text evidence="3">The sequence shown here is derived from an EMBL/GenBank/DDBJ whole genome shotgun (WGS) entry which is preliminary data.</text>
</comment>
<reference evidence="3" key="1">
    <citation type="submission" date="2023-03" db="EMBL/GenBank/DDBJ databases">
        <title>Mesosutterella sp. nov. isolated from porcine feces.</title>
        <authorList>
            <person name="Yu S."/>
        </authorList>
    </citation>
    <scope>NUCLEOTIDE SEQUENCE</scope>
    <source>
        <strain evidence="3">AGMB02718</strain>
    </source>
</reference>
<gene>
    <name evidence="3" type="ORF">MUN46_008370</name>
</gene>
<dbReference type="Pfam" id="PF04073">
    <property type="entry name" value="tRNA_edit"/>
    <property type="match status" value="1"/>
</dbReference>
<dbReference type="InterPro" id="IPR007214">
    <property type="entry name" value="YbaK/aa-tRNA-synth-assoc-dom"/>
</dbReference>
<proteinExistence type="inferred from homology"/>
<dbReference type="PANTHER" id="PTHR31423:SF3">
    <property type="entry name" value="PROLYL-TRNA SYNTHETASE ASSOCIATED DOMAIN-CONTAINING PROTEIN 1-RELATED"/>
    <property type="match status" value="1"/>
</dbReference>
<evidence type="ECO:0000313" key="4">
    <source>
        <dbReference type="Proteomes" id="UP001165481"/>
    </source>
</evidence>
<evidence type="ECO:0000256" key="1">
    <source>
        <dbReference type="ARBA" id="ARBA00010201"/>
    </source>
</evidence>
<comment type="similarity">
    <text evidence="1">Belongs to the PRORSD1 family.</text>
</comment>
<keyword evidence="4" id="KW-1185">Reference proteome</keyword>
<dbReference type="RefSeq" id="WP_243376396.1">
    <property type="nucleotide sequence ID" value="NZ_JAKZJU020000001.1"/>
</dbReference>
<dbReference type="PANTHER" id="PTHR31423">
    <property type="entry name" value="YBAK DOMAIN-CONTAINING PROTEIN"/>
    <property type="match status" value="1"/>
</dbReference>
<dbReference type="SUPFAM" id="SSF55826">
    <property type="entry name" value="YbaK/ProRS associated domain"/>
    <property type="match status" value="1"/>
</dbReference>
<feature type="domain" description="YbaK/aminoacyl-tRNA synthetase-associated" evidence="2">
    <location>
        <begin position="38"/>
        <end position="159"/>
    </location>
</feature>
<accession>A0ABT7IPX0</accession>
<evidence type="ECO:0000313" key="3">
    <source>
        <dbReference type="EMBL" id="MDL2059943.1"/>
    </source>
</evidence>
<dbReference type="Proteomes" id="UP001165481">
    <property type="component" value="Unassembled WGS sequence"/>
</dbReference>
<dbReference type="InterPro" id="IPR036754">
    <property type="entry name" value="YbaK/aa-tRNA-synt-asso_dom_sf"/>
</dbReference>
<evidence type="ECO:0000259" key="2">
    <source>
        <dbReference type="Pfam" id="PF04073"/>
    </source>
</evidence>
<name>A0ABT7IPX0_9BURK</name>
<sequence length="180" mass="19821">MTNGQPQETPDMDTKENRQAVIGFLEQAGIPFERLDYEPIHTAQEGLEVARRLGSFCCKNLLFKNRKGKFFLFMIPGGRRFPSGAVARALGTGHLSFASPEEIGELLHAFPGSVGPLGLIFDRDSRVQLALEESILREPFIDCHPCDNGCSLKIAVADFTGRFLPAAGHGFITFRLPEEA</sequence>
<dbReference type="Gene3D" id="3.90.960.10">
    <property type="entry name" value="YbaK/aminoacyl-tRNA synthetase-associated domain"/>
    <property type="match status" value="1"/>
</dbReference>
<organism evidence="3 4">
    <name type="scientific">Mesosutterella faecium</name>
    <dbReference type="NCBI Taxonomy" id="2925194"/>
    <lineage>
        <taxon>Bacteria</taxon>
        <taxon>Pseudomonadati</taxon>
        <taxon>Pseudomonadota</taxon>
        <taxon>Betaproteobacteria</taxon>
        <taxon>Burkholderiales</taxon>
        <taxon>Sutterellaceae</taxon>
        <taxon>Mesosutterella</taxon>
    </lineage>
</organism>
<protein>
    <submittedName>
        <fullName evidence="3">YbaK/EbsC family protein</fullName>
    </submittedName>
</protein>
<dbReference type="EMBL" id="JAKZJU020000001">
    <property type="protein sequence ID" value="MDL2059943.1"/>
    <property type="molecule type" value="Genomic_DNA"/>
</dbReference>